<feature type="compositionally biased region" description="Low complexity" evidence="1">
    <location>
        <begin position="341"/>
        <end position="354"/>
    </location>
</feature>
<dbReference type="Proteomes" id="UP000182192">
    <property type="component" value="Unassembled WGS sequence"/>
</dbReference>
<name>A0A1I1DZR6_RUMAL</name>
<evidence type="ECO:0000256" key="1">
    <source>
        <dbReference type="SAM" id="MobiDB-lite"/>
    </source>
</evidence>
<gene>
    <name evidence="4" type="ORF">SAMN02910406_00512</name>
</gene>
<feature type="transmembrane region" description="Helical" evidence="2">
    <location>
        <begin position="194"/>
        <end position="215"/>
    </location>
</feature>
<organism evidence="4 5">
    <name type="scientific">Ruminococcus albus</name>
    <dbReference type="NCBI Taxonomy" id="1264"/>
    <lineage>
        <taxon>Bacteria</taxon>
        <taxon>Bacillati</taxon>
        <taxon>Bacillota</taxon>
        <taxon>Clostridia</taxon>
        <taxon>Eubacteriales</taxon>
        <taxon>Oscillospiraceae</taxon>
        <taxon>Ruminococcus</taxon>
    </lineage>
</organism>
<feature type="transmembrane region" description="Helical" evidence="2">
    <location>
        <begin position="221"/>
        <end position="241"/>
    </location>
</feature>
<reference evidence="4 5" key="1">
    <citation type="submission" date="2016-10" db="EMBL/GenBank/DDBJ databases">
        <authorList>
            <person name="de Groot N.N."/>
        </authorList>
    </citation>
    <scope>NUCLEOTIDE SEQUENCE [LARGE SCALE GENOMIC DNA]</scope>
    <source>
        <strain evidence="4 5">AR67</strain>
    </source>
</reference>
<feature type="transmembrane region" description="Helical" evidence="2">
    <location>
        <begin position="70"/>
        <end position="92"/>
    </location>
</feature>
<feature type="region of interest" description="Disordered" evidence="1">
    <location>
        <begin position="341"/>
        <end position="364"/>
    </location>
</feature>
<sequence length="449" mass="49474">MNFVLIGIALVPTIIIFSAVLKKTPAVKKEPFKRVAKVFIVSALSTIVAIILELIGMIILANIYKSDVKGIMSMSGIFALCLFIIGPSEEICKYFTFKLTIFKNRDFDHTYDGVIYGAAAALGFATLENILYVLGNSSQSGALMGAYTGILRAVLSVPLHAFTGILMGYKFGISKYIKYNNVINAVHNKNPQRLAFILSVAVHGLYDFLAIASNATDAPEGFVYVSIAGVIGIMILVYVLMYKIINKASKEDLMIYNEYYYQHLNGHFQDMVGKTNENGIVLVNPDNVQNFVTNAYGSQPNTMAGQPVVWQYGSIPNNNTDQQSGGYPYGNAQNGQYGYQPQNNYQPHNTYQQPGNVNPYSQGQYGGYPAENTYQPQQNAYQSRNSDTYVPGIEPVSPTYTPNQSVHQTYTPTQTQAQVQQPEKASFCTECGNRLSADAKFCTICGNKI</sequence>
<dbReference type="PANTHER" id="PTHR36844:SF1">
    <property type="entry name" value="PROTEASE PRSW"/>
    <property type="match status" value="1"/>
</dbReference>
<dbReference type="InterPro" id="IPR026870">
    <property type="entry name" value="Zinc_ribbon_dom"/>
</dbReference>
<dbReference type="EMBL" id="FOKQ01000003">
    <property type="protein sequence ID" value="SFB78063.1"/>
    <property type="molecule type" value="Genomic_DNA"/>
</dbReference>
<evidence type="ECO:0000259" key="3">
    <source>
        <dbReference type="Pfam" id="PF13240"/>
    </source>
</evidence>
<protein>
    <submittedName>
        <fullName evidence="4">Membrane proteinase PrsW, cleaves anti-sigma factor RsiW, M82 family</fullName>
    </submittedName>
</protein>
<dbReference type="Pfam" id="PF13367">
    <property type="entry name" value="PrsW-protease"/>
    <property type="match status" value="1"/>
</dbReference>
<evidence type="ECO:0000313" key="5">
    <source>
        <dbReference type="Proteomes" id="UP000182192"/>
    </source>
</evidence>
<dbReference type="GO" id="GO:0008233">
    <property type="term" value="F:peptidase activity"/>
    <property type="evidence" value="ECO:0007669"/>
    <property type="project" value="InterPro"/>
</dbReference>
<keyword evidence="2" id="KW-0812">Transmembrane</keyword>
<keyword evidence="2" id="KW-0472">Membrane</keyword>
<proteinExistence type="predicted"/>
<feature type="domain" description="Zinc-ribbon" evidence="3">
    <location>
        <begin position="427"/>
        <end position="448"/>
    </location>
</feature>
<dbReference type="InterPro" id="IPR026898">
    <property type="entry name" value="PrsW"/>
</dbReference>
<dbReference type="OrthoDB" id="5504276at2"/>
<evidence type="ECO:0000256" key="2">
    <source>
        <dbReference type="SAM" id="Phobius"/>
    </source>
</evidence>
<evidence type="ECO:0000313" key="4">
    <source>
        <dbReference type="EMBL" id="SFB78063.1"/>
    </source>
</evidence>
<feature type="transmembrane region" description="Helical" evidence="2">
    <location>
        <begin position="113"/>
        <end position="134"/>
    </location>
</feature>
<accession>A0A1I1DZR6</accession>
<feature type="transmembrane region" description="Helical" evidence="2">
    <location>
        <begin position="154"/>
        <end position="173"/>
    </location>
</feature>
<dbReference type="PANTHER" id="PTHR36844">
    <property type="entry name" value="PROTEASE PRSW"/>
    <property type="match status" value="1"/>
</dbReference>
<dbReference type="AlphaFoldDB" id="A0A1I1DZR6"/>
<feature type="transmembrane region" description="Helical" evidence="2">
    <location>
        <begin position="38"/>
        <end position="64"/>
    </location>
</feature>
<feature type="transmembrane region" description="Helical" evidence="2">
    <location>
        <begin position="6"/>
        <end position="26"/>
    </location>
</feature>
<keyword evidence="2" id="KW-1133">Transmembrane helix</keyword>
<dbReference type="Pfam" id="PF13240">
    <property type="entry name" value="Zn_Ribbon_1"/>
    <property type="match status" value="1"/>
</dbReference>